<proteinExistence type="inferred from homology"/>
<dbReference type="Gene3D" id="3.30.300.90">
    <property type="entry name" value="BolA-like"/>
    <property type="match status" value="1"/>
</dbReference>
<dbReference type="Pfam" id="PF01722">
    <property type="entry name" value="BolA"/>
    <property type="match status" value="1"/>
</dbReference>
<dbReference type="InterPro" id="IPR045115">
    <property type="entry name" value="BOL2"/>
</dbReference>
<dbReference type="PANTHER" id="PTHR12735:SF27">
    <property type="entry name" value="BOLA-LIKE PROTEIN 2"/>
    <property type="match status" value="1"/>
</dbReference>
<dbReference type="InterPro" id="IPR002634">
    <property type="entry name" value="BolA"/>
</dbReference>
<dbReference type="PATRIC" id="fig|862908.3.peg.2176"/>
<accession>E1X4B5</accession>
<dbReference type="KEGG" id="bmx:BMS_2287"/>
<dbReference type="PIRSF" id="PIRSF003113">
    <property type="entry name" value="BolA"/>
    <property type="match status" value="1"/>
</dbReference>
<dbReference type="GO" id="GO:0051537">
    <property type="term" value="F:2 iron, 2 sulfur cluster binding"/>
    <property type="evidence" value="ECO:0007669"/>
    <property type="project" value="InterPro"/>
</dbReference>
<comment type="similarity">
    <text evidence="1">Belongs to the BolA/IbaG family.</text>
</comment>
<gene>
    <name evidence="2" type="ordered locus">BMS_2287</name>
</gene>
<dbReference type="OrthoDB" id="5297032at2"/>
<name>E1X4B5_HALMS</name>
<dbReference type="HOGENOM" id="CLU_109462_4_2_7"/>
<protein>
    <submittedName>
        <fullName evidence="2">BolA-like protein</fullName>
    </submittedName>
</protein>
<dbReference type="GO" id="GO:0006879">
    <property type="term" value="P:intracellular iron ion homeostasis"/>
    <property type="evidence" value="ECO:0007669"/>
    <property type="project" value="InterPro"/>
</dbReference>
<dbReference type="STRING" id="862908.BMS_2287"/>
<dbReference type="AlphaFoldDB" id="E1X4B5"/>
<dbReference type="GO" id="GO:0051604">
    <property type="term" value="P:protein maturation"/>
    <property type="evidence" value="ECO:0007669"/>
    <property type="project" value="InterPro"/>
</dbReference>
<dbReference type="SUPFAM" id="SSF82657">
    <property type="entry name" value="BolA-like"/>
    <property type="match status" value="1"/>
</dbReference>
<dbReference type="eggNOG" id="COG0271">
    <property type="taxonomic scope" value="Bacteria"/>
</dbReference>
<evidence type="ECO:0000313" key="2">
    <source>
        <dbReference type="EMBL" id="CBW27087.1"/>
    </source>
</evidence>
<dbReference type="InterPro" id="IPR036065">
    <property type="entry name" value="BolA-like_sf"/>
</dbReference>
<dbReference type="RefSeq" id="WP_014244864.1">
    <property type="nucleotide sequence ID" value="NC_016620.1"/>
</dbReference>
<dbReference type="GO" id="GO:0005829">
    <property type="term" value="C:cytosol"/>
    <property type="evidence" value="ECO:0007669"/>
    <property type="project" value="TreeGrafter"/>
</dbReference>
<reference evidence="3" key="1">
    <citation type="journal article" date="2013" name="ISME J.">
        <title>A small predatory core genome in the divergent marine Bacteriovorax marinus SJ and the terrestrial Bdellovibrio bacteriovorus.</title>
        <authorList>
            <person name="Crossman L.C."/>
            <person name="Chen H."/>
            <person name="Cerdeno-Tarraga A.M."/>
            <person name="Brooks K."/>
            <person name="Quail M.A."/>
            <person name="Pineiro S.A."/>
            <person name="Hobley L."/>
            <person name="Sockett R.E."/>
            <person name="Bentley S.D."/>
            <person name="Parkhill J."/>
            <person name="Williams H.N."/>
            <person name="Stine O.C."/>
        </authorList>
    </citation>
    <scope>NUCLEOTIDE SEQUENCE [LARGE SCALE GENOMIC DNA]</scope>
    <source>
        <strain evidence="3">ATCC BAA-682 / DSM 15412 / SJ</strain>
    </source>
</reference>
<sequence>MNFEELKALIQSHIEDAKVQVTDLTGTQDHLGLLVVSDVFKGKMLIAQHQIIMDILKEKLKQEIHAVQIKTMTHEQATNQGIQI</sequence>
<evidence type="ECO:0000256" key="1">
    <source>
        <dbReference type="RuleBase" id="RU003860"/>
    </source>
</evidence>
<dbReference type="PANTHER" id="PTHR12735">
    <property type="entry name" value="BOLA-LIKE PROTEIN-RELATED"/>
    <property type="match status" value="1"/>
</dbReference>
<keyword evidence="3" id="KW-1185">Reference proteome</keyword>
<dbReference type="Proteomes" id="UP000008963">
    <property type="component" value="Chromosome"/>
</dbReference>
<dbReference type="EMBL" id="FQ312005">
    <property type="protein sequence ID" value="CBW27087.1"/>
    <property type="molecule type" value="Genomic_DNA"/>
</dbReference>
<organism evidence="2 3">
    <name type="scientific">Halobacteriovorax marinus (strain ATCC BAA-682 / DSM 15412 / SJ)</name>
    <name type="common">Bacteriovorax marinus</name>
    <dbReference type="NCBI Taxonomy" id="862908"/>
    <lineage>
        <taxon>Bacteria</taxon>
        <taxon>Pseudomonadati</taxon>
        <taxon>Bdellovibrionota</taxon>
        <taxon>Bacteriovoracia</taxon>
        <taxon>Bacteriovoracales</taxon>
        <taxon>Halobacteriovoraceae</taxon>
        <taxon>Halobacteriovorax</taxon>
    </lineage>
</organism>
<evidence type="ECO:0000313" key="3">
    <source>
        <dbReference type="Proteomes" id="UP000008963"/>
    </source>
</evidence>